<dbReference type="Gene3D" id="3.40.50.150">
    <property type="entry name" value="Vaccinia Virus protein VP39"/>
    <property type="match status" value="1"/>
</dbReference>
<dbReference type="AlphaFoldDB" id="A0A0N7FU90"/>
<keyword evidence="5" id="KW-1185">Reference proteome</keyword>
<reference evidence="4 5" key="2">
    <citation type="journal article" date="2017" name="Int. J. Syst. Evol. Microbiol.">
        <title>Gordonia phthalatica sp. nov., a di-n-butyl phthalate-degrading bacterium isolated from activated sludge.</title>
        <authorList>
            <person name="Jin D."/>
            <person name="Kong X."/>
            <person name="Jia M."/>
            <person name="Yu X."/>
            <person name="Wang X."/>
            <person name="Zhuang X."/>
            <person name="Deng Y."/>
            <person name="Bai Z."/>
        </authorList>
    </citation>
    <scope>NUCLEOTIDE SEQUENCE [LARGE SCALE GENOMIC DNA]</scope>
    <source>
        <strain evidence="4 5">QH-11</strain>
    </source>
</reference>
<evidence type="ECO:0000313" key="5">
    <source>
        <dbReference type="Proteomes" id="UP000063789"/>
    </source>
</evidence>
<sequence length="280" mass="28984">MSEQGAGPAWATAGGGWASQGAIFDHLFRDVTGAIIATADPAGIVLDVGCGTGALLEAVAEVGAQPVGVDISPAMIEVATRRVPQARTLVADAGVADLRALTDGAGFARVISRFGVMFFPDPVSAFANIHRAAADGATLTFVCWQARPDNLMFTLGTDVLAAAVDPPPTKPGPGEPGPMAFADPDHVRRVLTGGGWSEVDVRDFTFTSVYSRDDGAGGLTDGVDERLAVIGATSSGALRAQLGDDAWFALLGRARDAIRAHVVDGVLQHDNHCWLVTARK</sequence>
<dbReference type="PANTHER" id="PTHR43861">
    <property type="entry name" value="TRANS-ACONITATE 2-METHYLTRANSFERASE-RELATED"/>
    <property type="match status" value="1"/>
</dbReference>
<dbReference type="RefSeq" id="WP_062391650.1">
    <property type="nucleotide sequence ID" value="NZ_CP011853.1"/>
</dbReference>
<dbReference type="GO" id="GO:0032259">
    <property type="term" value="P:methylation"/>
    <property type="evidence" value="ECO:0007669"/>
    <property type="project" value="UniProtKB-KW"/>
</dbReference>
<evidence type="ECO:0000313" key="4">
    <source>
        <dbReference type="EMBL" id="ALG83695.1"/>
    </source>
</evidence>
<dbReference type="PATRIC" id="fig|1136941.3.peg.649"/>
<dbReference type="GO" id="GO:0008168">
    <property type="term" value="F:methyltransferase activity"/>
    <property type="evidence" value="ECO:0007669"/>
    <property type="project" value="UniProtKB-KW"/>
</dbReference>
<accession>A0A0N7FU90</accession>
<gene>
    <name evidence="4" type="ORF">ACH46_03210</name>
</gene>
<dbReference type="CDD" id="cd02440">
    <property type="entry name" value="AdoMet_MTases"/>
    <property type="match status" value="1"/>
</dbReference>
<protein>
    <submittedName>
        <fullName evidence="4">Methyltransferase type 11</fullName>
    </submittedName>
</protein>
<proteinExistence type="predicted"/>
<name>A0A0N7FU90_9ACTN</name>
<dbReference type="OrthoDB" id="9777638at2"/>
<evidence type="ECO:0000256" key="2">
    <source>
        <dbReference type="ARBA" id="ARBA00022679"/>
    </source>
</evidence>
<dbReference type="InterPro" id="IPR029063">
    <property type="entry name" value="SAM-dependent_MTases_sf"/>
</dbReference>
<organism evidence="4 5">
    <name type="scientific">Gordonia phthalatica</name>
    <dbReference type="NCBI Taxonomy" id="1136941"/>
    <lineage>
        <taxon>Bacteria</taxon>
        <taxon>Bacillati</taxon>
        <taxon>Actinomycetota</taxon>
        <taxon>Actinomycetes</taxon>
        <taxon>Mycobacteriales</taxon>
        <taxon>Gordoniaceae</taxon>
        <taxon>Gordonia</taxon>
    </lineage>
</organism>
<keyword evidence="2 4" id="KW-0808">Transferase</keyword>
<evidence type="ECO:0000256" key="1">
    <source>
        <dbReference type="ARBA" id="ARBA00022603"/>
    </source>
</evidence>
<dbReference type="Pfam" id="PF13649">
    <property type="entry name" value="Methyltransf_25"/>
    <property type="match status" value="1"/>
</dbReference>
<dbReference type="SUPFAM" id="SSF53335">
    <property type="entry name" value="S-adenosyl-L-methionine-dependent methyltransferases"/>
    <property type="match status" value="1"/>
</dbReference>
<feature type="domain" description="Methyltransferase" evidence="3">
    <location>
        <begin position="45"/>
        <end position="135"/>
    </location>
</feature>
<evidence type="ECO:0000259" key="3">
    <source>
        <dbReference type="Pfam" id="PF13649"/>
    </source>
</evidence>
<dbReference type="EMBL" id="CP011853">
    <property type="protein sequence ID" value="ALG83695.1"/>
    <property type="molecule type" value="Genomic_DNA"/>
</dbReference>
<dbReference type="Proteomes" id="UP000063789">
    <property type="component" value="Chromosome"/>
</dbReference>
<dbReference type="InterPro" id="IPR041698">
    <property type="entry name" value="Methyltransf_25"/>
</dbReference>
<dbReference type="PANTHER" id="PTHR43861:SF1">
    <property type="entry name" value="TRANS-ACONITATE 2-METHYLTRANSFERASE"/>
    <property type="match status" value="1"/>
</dbReference>
<dbReference type="KEGG" id="goq:ACH46_03210"/>
<keyword evidence="1 4" id="KW-0489">Methyltransferase</keyword>
<reference evidence="5" key="1">
    <citation type="submission" date="2015-06" db="EMBL/GenBank/DDBJ databases">
        <title>Complete genome sequence and metabolic analysis of phthalate degradation pathway in Gordonia sp. QH-11.</title>
        <authorList>
            <person name="Jin D."/>
            <person name="Kong X."/>
            <person name="Bai Z."/>
        </authorList>
    </citation>
    <scope>NUCLEOTIDE SEQUENCE [LARGE SCALE GENOMIC DNA]</scope>
    <source>
        <strain evidence="5">QH-11</strain>
    </source>
</reference>
<dbReference type="STRING" id="1136941.ACH46_03210"/>